<feature type="transmembrane region" description="Helical" evidence="1">
    <location>
        <begin position="176"/>
        <end position="194"/>
    </location>
</feature>
<feature type="domain" description="Acyltransferase 3" evidence="2">
    <location>
        <begin position="18"/>
        <end position="337"/>
    </location>
</feature>
<sequence>MTTRASTPHVEASAYRPDIDGLRSIAVTAVVLFHAGLTALPGGYVGVDVFFVISGYLITRQVVSGVGRSSFSFSEFYLRRVRRLLPAALTTAAATVIVALFFLPPFRIAEIAQSAASAAVSLSNVYFWRESGYWAEASASQPLLHTWSLSVEEQFYLVWPLFLVLLLRWTRRFTPFAIAILTALSVVITSYFSIASPDAAFYLTPFRTYEFAIGALCVWIERRSWPPSRRGSATQSLTWLCGVALIVFAVLTFDEQGTTFPGWIALVPTVGAALVIVARRPRGLDAALSNGVMRYIGLRSYSIYLAHWPVLVFAREFTGELTFGSASLCLVLTVALAELQYRAVERPLRVRGPHAPAAVPRRVSAARFTKRALPALGVALTLCVGSVGVAWAASRPEAYEADVRPVVELDRDAVNAFRRAETNALCASKTGVLCGTPSDEQPNVLVIGDSIGPEGFTFATTLAPNANYLTGERVGCPPLPDLGSIDGVDAGCASYNERRLSDIADLAPSVDLVVVSMRLTTERLSEITGLLEWLDALGLKVAVLGQGAHYDQAAWQTIAAHGSVDGVEEALHAHLDVTAGANQRLADAVASAGAHYIDRWPWMCDESSCRAYLGDDITDLVMVDTAHMTRNATVALAEALADDPAVRAAFADVR</sequence>
<dbReference type="GO" id="GO:0016747">
    <property type="term" value="F:acyltransferase activity, transferring groups other than amino-acyl groups"/>
    <property type="evidence" value="ECO:0007669"/>
    <property type="project" value="InterPro"/>
</dbReference>
<evidence type="ECO:0000259" key="2">
    <source>
        <dbReference type="Pfam" id="PF01757"/>
    </source>
</evidence>
<evidence type="ECO:0000313" key="4">
    <source>
        <dbReference type="EMBL" id="WOF22362.1"/>
    </source>
</evidence>
<keyword evidence="1" id="KW-0812">Transmembrane</keyword>
<feature type="transmembrane region" description="Helical" evidence="1">
    <location>
        <begin position="21"/>
        <end position="37"/>
    </location>
</feature>
<feature type="transmembrane region" description="Helical" evidence="1">
    <location>
        <begin position="259"/>
        <end position="278"/>
    </location>
</feature>
<dbReference type="InterPro" id="IPR050879">
    <property type="entry name" value="Acyltransferase_3"/>
</dbReference>
<evidence type="ECO:0000313" key="5">
    <source>
        <dbReference type="Proteomes" id="UP001305498"/>
    </source>
</evidence>
<feature type="transmembrane region" description="Helical" evidence="1">
    <location>
        <begin position="232"/>
        <end position="253"/>
    </location>
</feature>
<feature type="transmembrane region" description="Helical" evidence="1">
    <location>
        <begin position="84"/>
        <end position="103"/>
    </location>
</feature>
<keyword evidence="5" id="KW-1185">Reference proteome</keyword>
<dbReference type="Pfam" id="PF01757">
    <property type="entry name" value="Acyl_transf_3"/>
    <property type="match status" value="1"/>
</dbReference>
<dbReference type="InterPro" id="IPR043968">
    <property type="entry name" value="SGNH"/>
</dbReference>
<feature type="transmembrane region" description="Helical" evidence="1">
    <location>
        <begin position="372"/>
        <end position="393"/>
    </location>
</feature>
<dbReference type="Proteomes" id="UP001305498">
    <property type="component" value="Chromosome"/>
</dbReference>
<feature type="transmembrane region" description="Helical" evidence="1">
    <location>
        <begin position="321"/>
        <end position="341"/>
    </location>
</feature>
<dbReference type="AlphaFoldDB" id="A0AA97I5R6"/>
<feature type="domain" description="SGNH" evidence="3">
    <location>
        <begin position="433"/>
        <end position="641"/>
    </location>
</feature>
<keyword evidence="4" id="KW-0808">Transferase</keyword>
<proteinExistence type="predicted"/>
<dbReference type="PANTHER" id="PTHR23028:SF53">
    <property type="entry name" value="ACYL_TRANSF_3 DOMAIN-CONTAINING PROTEIN"/>
    <property type="match status" value="1"/>
</dbReference>
<keyword evidence="4" id="KW-0012">Acyltransferase</keyword>
<protein>
    <submittedName>
        <fullName evidence="4">Acyltransferase family protein</fullName>
    </submittedName>
</protein>
<dbReference type="Pfam" id="PF19040">
    <property type="entry name" value="SGNH"/>
    <property type="match status" value="1"/>
</dbReference>
<evidence type="ECO:0000256" key="1">
    <source>
        <dbReference type="SAM" id="Phobius"/>
    </source>
</evidence>
<dbReference type="GO" id="GO:0016020">
    <property type="term" value="C:membrane"/>
    <property type="evidence" value="ECO:0007669"/>
    <property type="project" value="TreeGrafter"/>
</dbReference>
<dbReference type="RefSeq" id="WP_317138834.1">
    <property type="nucleotide sequence ID" value="NZ_CP118157.1"/>
</dbReference>
<accession>A0AA97I5R6</accession>
<dbReference type="GO" id="GO:0009103">
    <property type="term" value="P:lipopolysaccharide biosynthetic process"/>
    <property type="evidence" value="ECO:0007669"/>
    <property type="project" value="TreeGrafter"/>
</dbReference>
<dbReference type="EMBL" id="CP118157">
    <property type="protein sequence ID" value="WOF22362.1"/>
    <property type="molecule type" value="Genomic_DNA"/>
</dbReference>
<dbReference type="KEGG" id="mbet:N8K70_13335"/>
<keyword evidence="1" id="KW-0472">Membrane</keyword>
<organism evidence="4 5">
    <name type="scientific">Microbacterium betulae</name>
    <dbReference type="NCBI Taxonomy" id="2981139"/>
    <lineage>
        <taxon>Bacteria</taxon>
        <taxon>Bacillati</taxon>
        <taxon>Actinomycetota</taxon>
        <taxon>Actinomycetes</taxon>
        <taxon>Micrococcales</taxon>
        <taxon>Microbacteriaceae</taxon>
        <taxon>Microbacterium</taxon>
    </lineage>
</organism>
<dbReference type="PANTHER" id="PTHR23028">
    <property type="entry name" value="ACETYLTRANSFERASE"/>
    <property type="match status" value="1"/>
</dbReference>
<dbReference type="InterPro" id="IPR002656">
    <property type="entry name" value="Acyl_transf_3_dom"/>
</dbReference>
<gene>
    <name evidence="4" type="ORF">N8K70_13335</name>
</gene>
<keyword evidence="1" id="KW-1133">Transmembrane helix</keyword>
<name>A0AA97I5R6_9MICO</name>
<evidence type="ECO:0000259" key="3">
    <source>
        <dbReference type="Pfam" id="PF19040"/>
    </source>
</evidence>
<reference evidence="4 5" key="1">
    <citation type="submission" date="2023-02" db="EMBL/GenBank/DDBJ databases">
        <title>Microbacterium betulae sp. nov., isolated from birch wood.</title>
        <authorList>
            <person name="Pasciak M."/>
            <person name="Pawlik K.J."/>
            <person name="Martynowski D."/>
            <person name="Laczmanski L."/>
            <person name="Ciekot J."/>
            <person name="Szponar B."/>
            <person name="Wojcik-Fatla A."/>
            <person name="Mackiewicz B."/>
            <person name="Farian E."/>
            <person name="Cholewa G."/>
            <person name="Cholewa A."/>
            <person name="Dutkiewicz J."/>
        </authorList>
    </citation>
    <scope>NUCLEOTIDE SEQUENCE [LARGE SCALE GENOMIC DNA]</scope>
    <source>
        <strain evidence="4 5">AB</strain>
    </source>
</reference>